<organism evidence="8 9">
    <name type="scientific">Candidatus Woesebacteria bacterium RBG_13_46_13</name>
    <dbReference type="NCBI Taxonomy" id="1802479"/>
    <lineage>
        <taxon>Bacteria</taxon>
        <taxon>Candidatus Woeseibacteriota</taxon>
    </lineage>
</organism>
<dbReference type="GO" id="GO:0003735">
    <property type="term" value="F:structural constituent of ribosome"/>
    <property type="evidence" value="ECO:0007669"/>
    <property type="project" value="InterPro"/>
</dbReference>
<protein>
    <recommendedName>
        <fullName evidence="4">Large ribosomal subunit protein uL15</fullName>
    </recommendedName>
</protein>
<evidence type="ECO:0000313" key="8">
    <source>
        <dbReference type="EMBL" id="OGM10268.1"/>
    </source>
</evidence>
<evidence type="ECO:0000256" key="5">
    <source>
        <dbReference type="RuleBase" id="RU003888"/>
    </source>
</evidence>
<dbReference type="PROSITE" id="PS00475">
    <property type="entry name" value="RIBOSOMAL_L15"/>
    <property type="match status" value="1"/>
</dbReference>
<dbReference type="Proteomes" id="UP000176778">
    <property type="component" value="Unassembled WGS sequence"/>
</dbReference>
<name>A0A1F7X7F2_9BACT</name>
<dbReference type="PANTHER" id="PTHR12934">
    <property type="entry name" value="50S RIBOSOMAL PROTEIN L15"/>
    <property type="match status" value="1"/>
</dbReference>
<accession>A0A1F7X7F2</accession>
<comment type="caution">
    <text evidence="8">The sequence shown here is derived from an EMBL/GenBank/DDBJ whole genome shotgun (WGS) entry which is preliminary data.</text>
</comment>
<proteinExistence type="inferred from homology"/>
<dbReference type="InterPro" id="IPR005749">
    <property type="entry name" value="Ribosomal_uL15_bac-type"/>
</dbReference>
<evidence type="ECO:0000256" key="1">
    <source>
        <dbReference type="ARBA" id="ARBA00007320"/>
    </source>
</evidence>
<evidence type="ECO:0000256" key="2">
    <source>
        <dbReference type="ARBA" id="ARBA00022980"/>
    </source>
</evidence>
<dbReference type="PANTHER" id="PTHR12934:SF11">
    <property type="entry name" value="LARGE RIBOSOMAL SUBUNIT PROTEIN UL15M"/>
    <property type="match status" value="1"/>
</dbReference>
<dbReference type="STRING" id="1802479.A2Y68_02405"/>
<dbReference type="Gene3D" id="3.100.10.10">
    <property type="match status" value="1"/>
</dbReference>
<keyword evidence="4" id="KW-0694">RNA-binding</keyword>
<dbReference type="HAMAP" id="MF_01341">
    <property type="entry name" value="Ribosomal_uL15"/>
    <property type="match status" value="1"/>
</dbReference>
<evidence type="ECO:0000313" key="9">
    <source>
        <dbReference type="Proteomes" id="UP000176778"/>
    </source>
</evidence>
<evidence type="ECO:0000256" key="3">
    <source>
        <dbReference type="ARBA" id="ARBA00023274"/>
    </source>
</evidence>
<evidence type="ECO:0000256" key="6">
    <source>
        <dbReference type="SAM" id="MobiDB-lite"/>
    </source>
</evidence>
<dbReference type="InterPro" id="IPR001196">
    <property type="entry name" value="Ribosomal_uL15_CS"/>
</dbReference>
<keyword evidence="4" id="KW-0699">rRNA-binding</keyword>
<dbReference type="Pfam" id="PF00828">
    <property type="entry name" value="Ribosomal_L27A"/>
    <property type="match status" value="1"/>
</dbReference>
<dbReference type="InterPro" id="IPR021131">
    <property type="entry name" value="Ribosomal_uL15/eL18"/>
</dbReference>
<dbReference type="EMBL" id="MGFR01000001">
    <property type="protein sequence ID" value="OGM10268.1"/>
    <property type="molecule type" value="Genomic_DNA"/>
</dbReference>
<dbReference type="AlphaFoldDB" id="A0A1F7X7F2"/>
<evidence type="ECO:0000259" key="7">
    <source>
        <dbReference type="Pfam" id="PF00828"/>
    </source>
</evidence>
<gene>
    <name evidence="4" type="primary">rplO</name>
    <name evidence="8" type="ORF">A2Y68_02405</name>
</gene>
<feature type="compositionally biased region" description="Gly residues" evidence="6">
    <location>
        <begin position="18"/>
        <end position="33"/>
    </location>
</feature>
<feature type="region of interest" description="Disordered" evidence="6">
    <location>
        <begin position="1"/>
        <end position="36"/>
    </location>
</feature>
<comment type="function">
    <text evidence="4">Binds to the 23S rRNA.</text>
</comment>
<sequence>MSTQLPKLVTRRSKRVGRGYGSGKGGHTVGRGQKGQKTRAHIGILFEGIKVKKSLIKKLPLQRGKDKFRAHPKPIVVKLFLLDLLPAKSTVDIALLAKEGIVDARDAAEIGVKILGNGEVKKAFTIKVPISKSAAKKIEKAGGTIA</sequence>
<dbReference type="GO" id="GO:0022625">
    <property type="term" value="C:cytosolic large ribosomal subunit"/>
    <property type="evidence" value="ECO:0007669"/>
    <property type="project" value="TreeGrafter"/>
</dbReference>
<dbReference type="InterPro" id="IPR036227">
    <property type="entry name" value="Ribosomal_uL15/eL18_sf"/>
</dbReference>
<reference evidence="8 9" key="1">
    <citation type="journal article" date="2016" name="Nat. Commun.">
        <title>Thousands of microbial genomes shed light on interconnected biogeochemical processes in an aquifer system.</title>
        <authorList>
            <person name="Anantharaman K."/>
            <person name="Brown C.T."/>
            <person name="Hug L.A."/>
            <person name="Sharon I."/>
            <person name="Castelle C.J."/>
            <person name="Probst A.J."/>
            <person name="Thomas B.C."/>
            <person name="Singh A."/>
            <person name="Wilkins M.J."/>
            <person name="Karaoz U."/>
            <person name="Brodie E.L."/>
            <person name="Williams K.H."/>
            <person name="Hubbard S.S."/>
            <person name="Banfield J.F."/>
        </authorList>
    </citation>
    <scope>NUCLEOTIDE SEQUENCE [LARGE SCALE GENOMIC DNA]</scope>
</reference>
<keyword evidence="2 4" id="KW-0689">Ribosomal protein</keyword>
<dbReference type="SUPFAM" id="SSF52080">
    <property type="entry name" value="Ribosomal proteins L15p and L18e"/>
    <property type="match status" value="1"/>
</dbReference>
<comment type="similarity">
    <text evidence="1 4 5">Belongs to the universal ribosomal protein uL15 family.</text>
</comment>
<dbReference type="GO" id="GO:0006412">
    <property type="term" value="P:translation"/>
    <property type="evidence" value="ECO:0007669"/>
    <property type="project" value="UniProtKB-UniRule"/>
</dbReference>
<dbReference type="GO" id="GO:0019843">
    <property type="term" value="F:rRNA binding"/>
    <property type="evidence" value="ECO:0007669"/>
    <property type="project" value="UniProtKB-UniRule"/>
</dbReference>
<dbReference type="InterPro" id="IPR030878">
    <property type="entry name" value="Ribosomal_uL15"/>
</dbReference>
<feature type="domain" description="Large ribosomal subunit protein uL15/eL18" evidence="7">
    <location>
        <begin position="88"/>
        <end position="145"/>
    </location>
</feature>
<comment type="subunit">
    <text evidence="4">Part of the 50S ribosomal subunit.</text>
</comment>
<keyword evidence="3 4" id="KW-0687">Ribonucleoprotein</keyword>
<evidence type="ECO:0000256" key="4">
    <source>
        <dbReference type="HAMAP-Rule" id="MF_01341"/>
    </source>
</evidence>